<dbReference type="Gene3D" id="3.40.630.40">
    <property type="entry name" value="Zn-dependent exopeptidases"/>
    <property type="match status" value="1"/>
</dbReference>
<dbReference type="InterPro" id="IPR050695">
    <property type="entry name" value="N-acetylmuramoyl_amidase_3"/>
</dbReference>
<feature type="domain" description="MurNAc-LAA" evidence="3">
    <location>
        <begin position="134"/>
        <end position="307"/>
    </location>
</feature>
<protein>
    <submittedName>
        <fullName evidence="4">N-acetylmuramoyl-L-alanine amidase</fullName>
    </submittedName>
</protein>
<dbReference type="RefSeq" id="WP_132251068.1">
    <property type="nucleotide sequence ID" value="NZ_SMAL01000003.1"/>
</dbReference>
<keyword evidence="2" id="KW-1133">Transmembrane helix</keyword>
<evidence type="ECO:0000313" key="5">
    <source>
        <dbReference type="Proteomes" id="UP000294902"/>
    </source>
</evidence>
<dbReference type="EMBL" id="SMAL01000003">
    <property type="protein sequence ID" value="TCT15405.1"/>
    <property type="molecule type" value="Genomic_DNA"/>
</dbReference>
<gene>
    <name evidence="4" type="ORF">EDC18_103110</name>
</gene>
<evidence type="ECO:0000256" key="1">
    <source>
        <dbReference type="ARBA" id="ARBA00022801"/>
    </source>
</evidence>
<keyword evidence="1" id="KW-0378">Hydrolase</keyword>
<dbReference type="AlphaFoldDB" id="A0A4R3MMC7"/>
<dbReference type="GO" id="GO:0008745">
    <property type="term" value="F:N-acetylmuramoyl-L-alanine amidase activity"/>
    <property type="evidence" value="ECO:0007669"/>
    <property type="project" value="InterPro"/>
</dbReference>
<proteinExistence type="predicted"/>
<dbReference type="GO" id="GO:0009253">
    <property type="term" value="P:peptidoglycan catabolic process"/>
    <property type="evidence" value="ECO:0007669"/>
    <property type="project" value="InterPro"/>
</dbReference>
<reference evidence="4 5" key="1">
    <citation type="submission" date="2019-03" db="EMBL/GenBank/DDBJ databases">
        <title>Genomic Encyclopedia of Type Strains, Phase IV (KMG-IV): sequencing the most valuable type-strain genomes for metagenomic binning, comparative biology and taxonomic classification.</title>
        <authorList>
            <person name="Goeker M."/>
        </authorList>
    </citation>
    <scope>NUCLEOTIDE SEQUENCE [LARGE SCALE GENOMIC DNA]</scope>
    <source>
        <strain evidence="4 5">DSM 24629</strain>
    </source>
</reference>
<keyword evidence="5" id="KW-1185">Reference proteome</keyword>
<feature type="transmembrane region" description="Helical" evidence="2">
    <location>
        <begin position="6"/>
        <end position="28"/>
    </location>
</feature>
<dbReference type="GO" id="GO:0030288">
    <property type="term" value="C:outer membrane-bounded periplasmic space"/>
    <property type="evidence" value="ECO:0007669"/>
    <property type="project" value="TreeGrafter"/>
</dbReference>
<accession>A0A4R3MMC7</accession>
<dbReference type="CDD" id="cd02696">
    <property type="entry name" value="MurNAc-LAA"/>
    <property type="match status" value="1"/>
</dbReference>
<evidence type="ECO:0000256" key="2">
    <source>
        <dbReference type="SAM" id="Phobius"/>
    </source>
</evidence>
<dbReference type="OrthoDB" id="5344211at2"/>
<evidence type="ECO:0000259" key="3">
    <source>
        <dbReference type="Pfam" id="PF01520"/>
    </source>
</evidence>
<keyword evidence="2" id="KW-0472">Membrane</keyword>
<comment type="caution">
    <text evidence="4">The sequence shown here is derived from an EMBL/GenBank/DDBJ whole genome shotgun (WGS) entry which is preliminary data.</text>
</comment>
<sequence length="310" mass="36190">MKNNNLSVILIGVLTLVIVVLGSLVYVFQKDSVMLTSNIYNEVDSQLNWVNDSAIVIEKRLESVNDNKKYKIKIKLPTINIYKWIEVSWVEYKIISEEDKIKVHYIYDNNGIEYFQLIRDDIGKLIFDDTRPIIVLDAGHGGMDRGGGSNNLWDEKDMVLKITLKQRDLLKDSDIRVILTRDEDEYITLFDRCAIINYIEPEILISNHINRFNGTAKGIEVIYNRTANVEFAWDLANALSTHGIDVFRVWNRKDDSFTSMDYYALHKYTYTNSYILEYGFADNERDAKIITDKWEDMAKTVVKMIENYFE</sequence>
<keyword evidence="2" id="KW-0812">Transmembrane</keyword>
<dbReference type="PANTHER" id="PTHR30404">
    <property type="entry name" value="N-ACETYLMURAMOYL-L-ALANINE AMIDASE"/>
    <property type="match status" value="1"/>
</dbReference>
<evidence type="ECO:0000313" key="4">
    <source>
        <dbReference type="EMBL" id="TCT15405.1"/>
    </source>
</evidence>
<dbReference type="PANTHER" id="PTHR30404:SF0">
    <property type="entry name" value="N-ACETYLMURAMOYL-L-ALANINE AMIDASE AMIC"/>
    <property type="match status" value="1"/>
</dbReference>
<organism evidence="4 5">
    <name type="scientific">Natranaerovirga pectinivora</name>
    <dbReference type="NCBI Taxonomy" id="682400"/>
    <lineage>
        <taxon>Bacteria</taxon>
        <taxon>Bacillati</taxon>
        <taxon>Bacillota</taxon>
        <taxon>Clostridia</taxon>
        <taxon>Lachnospirales</taxon>
        <taxon>Natranaerovirgaceae</taxon>
        <taxon>Natranaerovirga</taxon>
    </lineage>
</organism>
<dbReference type="SUPFAM" id="SSF53187">
    <property type="entry name" value="Zn-dependent exopeptidases"/>
    <property type="match status" value="1"/>
</dbReference>
<dbReference type="InterPro" id="IPR002508">
    <property type="entry name" value="MurNAc-LAA_cat"/>
</dbReference>
<dbReference type="Pfam" id="PF01520">
    <property type="entry name" value="Amidase_3"/>
    <property type="match status" value="1"/>
</dbReference>
<dbReference type="Proteomes" id="UP000294902">
    <property type="component" value="Unassembled WGS sequence"/>
</dbReference>
<name>A0A4R3MMC7_9FIRM</name>